<proteinExistence type="predicted"/>
<evidence type="ECO:0000256" key="1">
    <source>
        <dbReference type="SAM" id="Coils"/>
    </source>
</evidence>
<name>B4KUV7_DROMO</name>
<feature type="coiled-coil region" evidence="1">
    <location>
        <begin position="206"/>
        <end position="233"/>
    </location>
</feature>
<evidence type="ECO:0000256" key="2">
    <source>
        <dbReference type="SAM" id="MobiDB-lite"/>
    </source>
</evidence>
<evidence type="ECO:0000313" key="5">
    <source>
        <dbReference type="EMBL" id="EDW19363.1"/>
    </source>
</evidence>
<feature type="domain" description="DUF4794" evidence="4">
    <location>
        <begin position="36"/>
        <end position="110"/>
    </location>
</feature>
<reference evidence="5 6" key="1">
    <citation type="journal article" date="2007" name="Nature">
        <title>Evolution of genes and genomes on the Drosophila phylogeny.</title>
        <authorList>
            <consortium name="Drosophila 12 Genomes Consortium"/>
            <person name="Clark A.G."/>
            <person name="Eisen M.B."/>
            <person name="Smith D.R."/>
            <person name="Bergman C.M."/>
            <person name="Oliver B."/>
            <person name="Markow T.A."/>
            <person name="Kaufman T.C."/>
            <person name="Kellis M."/>
            <person name="Gelbart W."/>
            <person name="Iyer V.N."/>
            <person name="Pollard D.A."/>
            <person name="Sackton T.B."/>
            <person name="Larracuente A.M."/>
            <person name="Singh N.D."/>
            <person name="Abad J.P."/>
            <person name="Abt D.N."/>
            <person name="Adryan B."/>
            <person name="Aguade M."/>
            <person name="Akashi H."/>
            <person name="Anderson W.W."/>
            <person name="Aquadro C.F."/>
            <person name="Ardell D.H."/>
            <person name="Arguello R."/>
            <person name="Artieri C.G."/>
            <person name="Barbash D.A."/>
            <person name="Barker D."/>
            <person name="Barsanti P."/>
            <person name="Batterham P."/>
            <person name="Batzoglou S."/>
            <person name="Begun D."/>
            <person name="Bhutkar A."/>
            <person name="Blanco E."/>
            <person name="Bosak S.A."/>
            <person name="Bradley R.K."/>
            <person name="Brand A.D."/>
            <person name="Brent M.R."/>
            <person name="Brooks A.N."/>
            <person name="Brown R.H."/>
            <person name="Butlin R.K."/>
            <person name="Caggese C."/>
            <person name="Calvi B.R."/>
            <person name="Bernardo de Carvalho A."/>
            <person name="Caspi A."/>
            <person name="Castrezana S."/>
            <person name="Celniker S.E."/>
            <person name="Chang J.L."/>
            <person name="Chapple C."/>
            <person name="Chatterji S."/>
            <person name="Chinwalla A."/>
            <person name="Civetta A."/>
            <person name="Clifton S.W."/>
            <person name="Comeron J.M."/>
            <person name="Costello J.C."/>
            <person name="Coyne J.A."/>
            <person name="Daub J."/>
            <person name="David R.G."/>
            <person name="Delcher A.L."/>
            <person name="Delehaunty K."/>
            <person name="Do C.B."/>
            <person name="Ebling H."/>
            <person name="Edwards K."/>
            <person name="Eickbush T."/>
            <person name="Evans J.D."/>
            <person name="Filipski A."/>
            <person name="Findeiss S."/>
            <person name="Freyhult E."/>
            <person name="Fulton L."/>
            <person name="Fulton R."/>
            <person name="Garcia A.C."/>
            <person name="Gardiner A."/>
            <person name="Garfield D.A."/>
            <person name="Garvin B.E."/>
            <person name="Gibson G."/>
            <person name="Gilbert D."/>
            <person name="Gnerre S."/>
            <person name="Godfrey J."/>
            <person name="Good R."/>
            <person name="Gotea V."/>
            <person name="Gravely B."/>
            <person name="Greenberg A.J."/>
            <person name="Griffiths-Jones S."/>
            <person name="Gross S."/>
            <person name="Guigo R."/>
            <person name="Gustafson E.A."/>
            <person name="Haerty W."/>
            <person name="Hahn M.W."/>
            <person name="Halligan D.L."/>
            <person name="Halpern A.L."/>
            <person name="Halter G.M."/>
            <person name="Han M.V."/>
            <person name="Heger A."/>
            <person name="Hillier L."/>
            <person name="Hinrichs A.S."/>
            <person name="Holmes I."/>
            <person name="Hoskins R.A."/>
            <person name="Hubisz M.J."/>
            <person name="Hultmark D."/>
            <person name="Huntley M.A."/>
            <person name="Jaffe D.B."/>
            <person name="Jagadeeshan S."/>
            <person name="Jeck W.R."/>
            <person name="Johnson J."/>
            <person name="Jones C.D."/>
            <person name="Jordan W.C."/>
            <person name="Karpen G.H."/>
            <person name="Kataoka E."/>
            <person name="Keightley P.D."/>
            <person name="Kheradpour P."/>
            <person name="Kirkness E.F."/>
            <person name="Koerich L.B."/>
            <person name="Kristiansen K."/>
            <person name="Kudrna D."/>
            <person name="Kulathinal R.J."/>
            <person name="Kumar S."/>
            <person name="Kwok R."/>
            <person name="Lander E."/>
            <person name="Langley C.H."/>
            <person name="Lapoint R."/>
            <person name="Lazzaro B.P."/>
            <person name="Lee S.J."/>
            <person name="Levesque L."/>
            <person name="Li R."/>
            <person name="Lin C.F."/>
            <person name="Lin M.F."/>
            <person name="Lindblad-Toh K."/>
            <person name="Llopart A."/>
            <person name="Long M."/>
            <person name="Low L."/>
            <person name="Lozovsky E."/>
            <person name="Lu J."/>
            <person name="Luo M."/>
            <person name="Machado C.A."/>
            <person name="Makalowski W."/>
            <person name="Marzo M."/>
            <person name="Matsuda M."/>
            <person name="Matzkin L."/>
            <person name="McAllister B."/>
            <person name="McBride C.S."/>
            <person name="McKernan B."/>
            <person name="McKernan K."/>
            <person name="Mendez-Lago M."/>
            <person name="Minx P."/>
            <person name="Mollenhauer M.U."/>
            <person name="Montooth K."/>
            <person name="Mount S.M."/>
            <person name="Mu X."/>
            <person name="Myers E."/>
            <person name="Negre B."/>
            <person name="Newfeld S."/>
            <person name="Nielsen R."/>
            <person name="Noor M.A."/>
            <person name="O'Grady P."/>
            <person name="Pachter L."/>
            <person name="Papaceit M."/>
            <person name="Parisi M.J."/>
            <person name="Parisi M."/>
            <person name="Parts L."/>
            <person name="Pedersen J.S."/>
            <person name="Pesole G."/>
            <person name="Phillippy A.M."/>
            <person name="Ponting C.P."/>
            <person name="Pop M."/>
            <person name="Porcelli D."/>
            <person name="Powell J.R."/>
            <person name="Prohaska S."/>
            <person name="Pruitt K."/>
            <person name="Puig M."/>
            <person name="Quesneville H."/>
            <person name="Ram K.R."/>
            <person name="Rand D."/>
            <person name="Rasmussen M.D."/>
            <person name="Reed L.K."/>
            <person name="Reenan R."/>
            <person name="Reily A."/>
            <person name="Remington K.A."/>
            <person name="Rieger T.T."/>
            <person name="Ritchie M.G."/>
            <person name="Robin C."/>
            <person name="Rogers Y.H."/>
            <person name="Rohde C."/>
            <person name="Rozas J."/>
            <person name="Rubenfield M.J."/>
            <person name="Ruiz A."/>
            <person name="Russo S."/>
            <person name="Salzberg S.L."/>
            <person name="Sanchez-Gracia A."/>
            <person name="Saranga D.J."/>
            <person name="Sato H."/>
            <person name="Schaeffer S.W."/>
            <person name="Schatz M.C."/>
            <person name="Schlenke T."/>
            <person name="Schwartz R."/>
            <person name="Segarra C."/>
            <person name="Singh R.S."/>
            <person name="Sirot L."/>
            <person name="Sirota M."/>
            <person name="Sisneros N.B."/>
            <person name="Smith C.D."/>
            <person name="Smith T.F."/>
            <person name="Spieth J."/>
            <person name="Stage D.E."/>
            <person name="Stark A."/>
            <person name="Stephan W."/>
            <person name="Strausberg R.L."/>
            <person name="Strempel S."/>
            <person name="Sturgill D."/>
            <person name="Sutton G."/>
            <person name="Sutton G.G."/>
            <person name="Tao W."/>
            <person name="Teichmann S."/>
            <person name="Tobari Y.N."/>
            <person name="Tomimura Y."/>
            <person name="Tsolas J.M."/>
            <person name="Valente V.L."/>
            <person name="Venter E."/>
            <person name="Venter J.C."/>
            <person name="Vicario S."/>
            <person name="Vieira F.G."/>
            <person name="Vilella A.J."/>
            <person name="Villasante A."/>
            <person name="Walenz B."/>
            <person name="Wang J."/>
            <person name="Wasserman M."/>
            <person name="Watts T."/>
            <person name="Wilson D."/>
            <person name="Wilson R.K."/>
            <person name="Wing R.A."/>
            <person name="Wolfner M.F."/>
            <person name="Wong A."/>
            <person name="Wong G.K."/>
            <person name="Wu C.I."/>
            <person name="Wu G."/>
            <person name="Yamamoto D."/>
            <person name="Yang H.P."/>
            <person name="Yang S.P."/>
            <person name="Yorke J.A."/>
            <person name="Yoshida K."/>
            <person name="Zdobnov E."/>
            <person name="Zhang P."/>
            <person name="Zhang Y."/>
            <person name="Zimin A.V."/>
            <person name="Baldwin J."/>
            <person name="Abdouelleil A."/>
            <person name="Abdulkadir J."/>
            <person name="Abebe A."/>
            <person name="Abera B."/>
            <person name="Abreu J."/>
            <person name="Acer S.C."/>
            <person name="Aftuck L."/>
            <person name="Alexander A."/>
            <person name="An P."/>
            <person name="Anderson E."/>
            <person name="Anderson S."/>
            <person name="Arachi H."/>
            <person name="Azer M."/>
            <person name="Bachantsang P."/>
            <person name="Barry A."/>
            <person name="Bayul T."/>
            <person name="Berlin A."/>
            <person name="Bessette D."/>
            <person name="Bloom T."/>
            <person name="Blye J."/>
            <person name="Boguslavskiy L."/>
            <person name="Bonnet C."/>
            <person name="Boukhgalter B."/>
            <person name="Bourzgui I."/>
            <person name="Brown A."/>
            <person name="Cahill P."/>
            <person name="Channer S."/>
            <person name="Cheshatsang Y."/>
            <person name="Chuda L."/>
            <person name="Citroen M."/>
            <person name="Collymore A."/>
            <person name="Cooke P."/>
            <person name="Costello M."/>
            <person name="D'Aco K."/>
            <person name="Daza R."/>
            <person name="De Haan G."/>
            <person name="DeGray S."/>
            <person name="DeMaso C."/>
            <person name="Dhargay N."/>
            <person name="Dooley K."/>
            <person name="Dooley E."/>
            <person name="Doricent M."/>
            <person name="Dorje P."/>
            <person name="Dorjee K."/>
            <person name="Dupes A."/>
            <person name="Elong R."/>
            <person name="Falk J."/>
            <person name="Farina A."/>
            <person name="Faro S."/>
            <person name="Ferguson D."/>
            <person name="Fisher S."/>
            <person name="Foley C.D."/>
            <person name="Franke A."/>
            <person name="Friedrich D."/>
            <person name="Gadbois L."/>
            <person name="Gearin G."/>
            <person name="Gearin C.R."/>
            <person name="Giannoukos G."/>
            <person name="Goode T."/>
            <person name="Graham J."/>
            <person name="Grandbois E."/>
            <person name="Grewal S."/>
            <person name="Gyaltsen K."/>
            <person name="Hafez N."/>
            <person name="Hagos B."/>
            <person name="Hall J."/>
            <person name="Henson C."/>
            <person name="Hollinger A."/>
            <person name="Honan T."/>
            <person name="Huard M.D."/>
            <person name="Hughes L."/>
            <person name="Hurhula B."/>
            <person name="Husby M.E."/>
            <person name="Kamat A."/>
            <person name="Kanga B."/>
            <person name="Kashin S."/>
            <person name="Khazanovich D."/>
            <person name="Kisner P."/>
            <person name="Lance K."/>
            <person name="Lara M."/>
            <person name="Lee W."/>
            <person name="Lennon N."/>
            <person name="Letendre F."/>
            <person name="LeVine R."/>
            <person name="Lipovsky A."/>
            <person name="Liu X."/>
            <person name="Liu J."/>
            <person name="Liu S."/>
            <person name="Lokyitsang T."/>
            <person name="Lokyitsang Y."/>
            <person name="Lubonja R."/>
            <person name="Lui A."/>
            <person name="MacDonald P."/>
            <person name="Magnisalis V."/>
            <person name="Maru K."/>
            <person name="Matthews C."/>
            <person name="McCusker W."/>
            <person name="McDonough S."/>
            <person name="Mehta T."/>
            <person name="Meldrim J."/>
            <person name="Meneus L."/>
            <person name="Mihai O."/>
            <person name="Mihalev A."/>
            <person name="Mihova T."/>
            <person name="Mittelman R."/>
            <person name="Mlenga V."/>
            <person name="Montmayeur A."/>
            <person name="Mulrain L."/>
            <person name="Navidi A."/>
            <person name="Naylor J."/>
            <person name="Negash T."/>
            <person name="Nguyen T."/>
            <person name="Nguyen N."/>
            <person name="Nicol R."/>
            <person name="Norbu C."/>
            <person name="Norbu N."/>
            <person name="Novod N."/>
            <person name="O'Neill B."/>
            <person name="Osman S."/>
            <person name="Markiewicz E."/>
            <person name="Oyono O.L."/>
            <person name="Patti C."/>
            <person name="Phunkhang P."/>
            <person name="Pierre F."/>
            <person name="Priest M."/>
            <person name="Raghuraman S."/>
            <person name="Rege F."/>
            <person name="Reyes R."/>
            <person name="Rise C."/>
            <person name="Rogov P."/>
            <person name="Ross K."/>
            <person name="Ryan E."/>
            <person name="Settipalli S."/>
            <person name="Shea T."/>
            <person name="Sherpa N."/>
            <person name="Shi L."/>
            <person name="Shih D."/>
            <person name="Sparrow T."/>
            <person name="Spaulding J."/>
            <person name="Stalker J."/>
            <person name="Stange-Thomann N."/>
            <person name="Stavropoulos S."/>
            <person name="Stone C."/>
            <person name="Strader C."/>
            <person name="Tesfaye S."/>
            <person name="Thomson T."/>
            <person name="Thoulutsang Y."/>
            <person name="Thoulutsang D."/>
            <person name="Topham K."/>
            <person name="Topping I."/>
            <person name="Tsamla T."/>
            <person name="Vassiliev H."/>
            <person name="Vo A."/>
            <person name="Wangchuk T."/>
            <person name="Wangdi T."/>
            <person name="Weiand M."/>
            <person name="Wilkinson J."/>
            <person name="Wilson A."/>
            <person name="Yadav S."/>
            <person name="Young G."/>
            <person name="Yu Q."/>
            <person name="Zembek L."/>
            <person name="Zhong D."/>
            <person name="Zimmer A."/>
            <person name="Zwirko Z."/>
            <person name="Jaffe D.B."/>
            <person name="Alvarez P."/>
            <person name="Brockman W."/>
            <person name="Butler J."/>
            <person name="Chin C."/>
            <person name="Gnerre S."/>
            <person name="Grabherr M."/>
            <person name="Kleber M."/>
            <person name="Mauceli E."/>
            <person name="MacCallum I."/>
        </authorList>
    </citation>
    <scope>NUCLEOTIDE SEQUENCE [LARGE SCALE GENOMIC DNA]</scope>
    <source>
        <strain evidence="6">Tucson 15081-1352.22</strain>
    </source>
</reference>
<dbReference type="EMBL" id="CH933809">
    <property type="protein sequence ID" value="EDW19363.1"/>
    <property type="molecule type" value="Genomic_DNA"/>
</dbReference>
<protein>
    <recommendedName>
        <fullName evidence="4">DUF4794 domain-containing protein</fullName>
    </recommendedName>
</protein>
<dbReference type="Pfam" id="PF16042">
    <property type="entry name" value="DUF4794"/>
    <property type="match status" value="1"/>
</dbReference>
<feature type="compositionally biased region" description="Basic and acidic residues" evidence="2">
    <location>
        <begin position="278"/>
        <end position="288"/>
    </location>
</feature>
<feature type="compositionally biased region" description="Low complexity" evidence="2">
    <location>
        <begin position="264"/>
        <end position="273"/>
    </location>
</feature>
<dbReference type="OrthoDB" id="8060818at2759"/>
<dbReference type="FunCoup" id="B4KUV7">
    <property type="interactions" value="1"/>
</dbReference>
<dbReference type="AlphaFoldDB" id="B4KUV7"/>
<keyword evidence="1" id="KW-0175">Coiled coil</keyword>
<organism evidence="5 6">
    <name type="scientific">Drosophila mojavensis</name>
    <name type="common">Fruit fly</name>
    <dbReference type="NCBI Taxonomy" id="7230"/>
    <lineage>
        <taxon>Eukaryota</taxon>
        <taxon>Metazoa</taxon>
        <taxon>Ecdysozoa</taxon>
        <taxon>Arthropoda</taxon>
        <taxon>Hexapoda</taxon>
        <taxon>Insecta</taxon>
        <taxon>Pterygota</taxon>
        <taxon>Neoptera</taxon>
        <taxon>Endopterygota</taxon>
        <taxon>Diptera</taxon>
        <taxon>Brachycera</taxon>
        <taxon>Muscomorpha</taxon>
        <taxon>Ephydroidea</taxon>
        <taxon>Drosophilidae</taxon>
        <taxon>Drosophila</taxon>
    </lineage>
</organism>
<dbReference type="eggNOG" id="ENOG502T96E">
    <property type="taxonomic scope" value="Eukaryota"/>
</dbReference>
<dbReference type="InParanoid" id="B4KUV7"/>
<gene>
    <name evidence="5" type="primary">Dmoj\GI11563</name>
    <name evidence="5" type="ORF">Dmoj_GI11563</name>
</gene>
<feature type="region of interest" description="Disordered" evidence="2">
    <location>
        <begin position="264"/>
        <end position="288"/>
    </location>
</feature>
<dbReference type="HOGENOM" id="CLU_084313_0_0_1"/>
<feature type="chain" id="PRO_5002814858" description="DUF4794 domain-containing protein" evidence="3">
    <location>
        <begin position="20"/>
        <end position="288"/>
    </location>
</feature>
<evidence type="ECO:0000313" key="6">
    <source>
        <dbReference type="Proteomes" id="UP000009192"/>
    </source>
</evidence>
<feature type="region of interest" description="Disordered" evidence="2">
    <location>
        <begin position="27"/>
        <end position="71"/>
    </location>
</feature>
<feature type="signal peptide" evidence="3">
    <location>
        <begin position="1"/>
        <end position="19"/>
    </location>
</feature>
<keyword evidence="3" id="KW-0732">Signal</keyword>
<sequence length="288" mass="31440">MKSFTGIFLMLLLAAASSAMPQRRQLKSQRQVELASTPYPAAGFRPKIPFDLPSERQPKLEEPLATTTAPSAKTEVEDFGITEEQATTTELLEQEVQVNARTPANTYGAPSQPEDTVEVVAQAPARDFQPPVREAAQDFAAVAIDGIAGEQQPVADLPALDQPETTLSEEQEELSTTEIALKVAATPANTYGAPNTPARSYGAPELEELDNELETEESQVELVEEAEQELNAATLGLSSGRLVLLPINAAGAQFGRLLLAVEQPQQKPQQQPLRRQRVRSERLRLRRH</sequence>
<evidence type="ECO:0000256" key="3">
    <source>
        <dbReference type="SAM" id="SignalP"/>
    </source>
</evidence>
<keyword evidence="6" id="KW-1185">Reference proteome</keyword>
<evidence type="ECO:0000259" key="4">
    <source>
        <dbReference type="Pfam" id="PF16042"/>
    </source>
</evidence>
<dbReference type="PhylomeDB" id="B4KUV7"/>
<dbReference type="OMA" id="DFQPPVR"/>
<dbReference type="InterPro" id="IPR032011">
    <property type="entry name" value="DUF4794"/>
</dbReference>
<dbReference type="KEGG" id="dmo:Dmoj_GI11563"/>
<feature type="compositionally biased region" description="Basic and acidic residues" evidence="2">
    <location>
        <begin position="53"/>
        <end position="62"/>
    </location>
</feature>
<dbReference type="Proteomes" id="UP000009192">
    <property type="component" value="Unassembled WGS sequence"/>
</dbReference>
<accession>B4KUV7</accession>